<evidence type="ECO:0000256" key="3">
    <source>
        <dbReference type="ARBA" id="ARBA00023134"/>
    </source>
</evidence>
<dbReference type="SMART" id="SM00175">
    <property type="entry name" value="RAB"/>
    <property type="match status" value="1"/>
</dbReference>
<dbReference type="SUPFAM" id="SSF52540">
    <property type="entry name" value="P-loop containing nucleoside triphosphate hydrolases"/>
    <property type="match status" value="1"/>
</dbReference>
<evidence type="ECO:0000256" key="1">
    <source>
        <dbReference type="ARBA" id="ARBA00006270"/>
    </source>
</evidence>
<gene>
    <name evidence="5" type="ORF">ODALV1_LOCUS27459</name>
</gene>
<evidence type="ECO:0000256" key="4">
    <source>
        <dbReference type="ARBA" id="ARBA00023289"/>
    </source>
</evidence>
<dbReference type="InterPro" id="IPR001806">
    <property type="entry name" value="Small_GTPase"/>
</dbReference>
<name>A0ABP1RXW1_9HEXA</name>
<reference evidence="5 6" key="1">
    <citation type="submission" date="2024-08" db="EMBL/GenBank/DDBJ databases">
        <authorList>
            <person name="Cucini C."/>
            <person name="Frati F."/>
        </authorList>
    </citation>
    <scope>NUCLEOTIDE SEQUENCE [LARGE SCALE GENOMIC DNA]</scope>
</reference>
<dbReference type="Gene3D" id="3.40.50.300">
    <property type="entry name" value="P-loop containing nucleotide triphosphate hydrolases"/>
    <property type="match status" value="1"/>
</dbReference>
<proteinExistence type="inferred from homology"/>
<dbReference type="PRINTS" id="PR00449">
    <property type="entry name" value="RASTRNSFRMNG"/>
</dbReference>
<dbReference type="Proteomes" id="UP001642540">
    <property type="component" value="Unassembled WGS sequence"/>
</dbReference>
<keyword evidence="4" id="KW-0636">Prenylation</keyword>
<keyword evidence="4" id="KW-0449">Lipoprotein</keyword>
<dbReference type="PANTHER" id="PTHR47980">
    <property type="entry name" value="LD44762P"/>
    <property type="match status" value="1"/>
</dbReference>
<keyword evidence="2" id="KW-0547">Nucleotide-binding</keyword>
<organism evidence="5 6">
    <name type="scientific">Orchesella dallaii</name>
    <dbReference type="NCBI Taxonomy" id="48710"/>
    <lineage>
        <taxon>Eukaryota</taxon>
        <taxon>Metazoa</taxon>
        <taxon>Ecdysozoa</taxon>
        <taxon>Arthropoda</taxon>
        <taxon>Hexapoda</taxon>
        <taxon>Collembola</taxon>
        <taxon>Entomobryomorpha</taxon>
        <taxon>Entomobryoidea</taxon>
        <taxon>Orchesellidae</taxon>
        <taxon>Orchesellinae</taxon>
        <taxon>Orchesella</taxon>
    </lineage>
</organism>
<keyword evidence="3" id="KW-0342">GTP-binding</keyword>
<dbReference type="EMBL" id="CAXLJM020000124">
    <property type="protein sequence ID" value="CAL8138635.1"/>
    <property type="molecule type" value="Genomic_DNA"/>
</dbReference>
<dbReference type="InterPro" id="IPR027417">
    <property type="entry name" value="P-loop_NTPase"/>
</dbReference>
<accession>A0ABP1RXW1</accession>
<dbReference type="InterPro" id="IPR050305">
    <property type="entry name" value="Small_GTPase_Rab"/>
</dbReference>
<evidence type="ECO:0000313" key="6">
    <source>
        <dbReference type="Proteomes" id="UP001642540"/>
    </source>
</evidence>
<dbReference type="PROSITE" id="PS51419">
    <property type="entry name" value="RAB"/>
    <property type="match status" value="1"/>
</dbReference>
<comment type="similarity">
    <text evidence="1">Belongs to the small GTPase superfamily. Rab family.</text>
</comment>
<dbReference type="Pfam" id="PF00071">
    <property type="entry name" value="Ras"/>
    <property type="match status" value="1"/>
</dbReference>
<dbReference type="PROSITE" id="PS51421">
    <property type="entry name" value="RAS"/>
    <property type="match status" value="1"/>
</dbReference>
<sequence>MATSSTALTAQHFDAEINILLVGDSGVGKTALLDQFWGPYSKDTAMARIRYFEVGWKMSVLVRFRDPFCDKLVAKKESLVNKADGVLLIYDVTNETSFDSIKLWMNTMKRVGCKYDMFLFLLGFDIAVSPLVEMMIVGNKSDLVEQRALALREMSTVTFNQEPFLWLCMCIYSQRKLRIQGLIEKQRKEEQEKSNEKTHF</sequence>
<protein>
    <submittedName>
        <fullName evidence="5">Uncharacterized protein</fullName>
    </submittedName>
</protein>
<evidence type="ECO:0000256" key="2">
    <source>
        <dbReference type="ARBA" id="ARBA00022741"/>
    </source>
</evidence>
<keyword evidence="6" id="KW-1185">Reference proteome</keyword>
<comment type="caution">
    <text evidence="5">The sequence shown here is derived from an EMBL/GenBank/DDBJ whole genome shotgun (WGS) entry which is preliminary data.</text>
</comment>
<evidence type="ECO:0000313" key="5">
    <source>
        <dbReference type="EMBL" id="CAL8138635.1"/>
    </source>
</evidence>